<keyword evidence="3" id="KW-1185">Reference proteome</keyword>
<evidence type="ECO:0008006" key="5">
    <source>
        <dbReference type="Google" id="ProtNLM"/>
    </source>
</evidence>
<dbReference type="Proteomes" id="UP000636800">
    <property type="component" value="Unassembled WGS sequence"/>
</dbReference>
<dbReference type="EMBL" id="JADCNM010000008">
    <property type="protein sequence ID" value="KAG0471858.1"/>
    <property type="molecule type" value="Genomic_DNA"/>
</dbReference>
<organism evidence="2 4">
    <name type="scientific">Vanilla planifolia</name>
    <name type="common">Vanilla</name>
    <dbReference type="NCBI Taxonomy" id="51239"/>
    <lineage>
        <taxon>Eukaryota</taxon>
        <taxon>Viridiplantae</taxon>
        <taxon>Streptophyta</taxon>
        <taxon>Embryophyta</taxon>
        <taxon>Tracheophyta</taxon>
        <taxon>Spermatophyta</taxon>
        <taxon>Magnoliopsida</taxon>
        <taxon>Liliopsida</taxon>
        <taxon>Asparagales</taxon>
        <taxon>Orchidaceae</taxon>
        <taxon>Vanilloideae</taxon>
        <taxon>Vanilleae</taxon>
        <taxon>Vanilla</taxon>
    </lineage>
</organism>
<protein>
    <recommendedName>
        <fullName evidence="5">DUF4228 domain-containing protein</fullName>
    </recommendedName>
</protein>
<dbReference type="Pfam" id="PF14009">
    <property type="entry name" value="PADRE"/>
    <property type="match status" value="1"/>
</dbReference>
<dbReference type="PANTHER" id="PTHR33052">
    <property type="entry name" value="DUF4228 DOMAIN PROTEIN-RELATED"/>
    <property type="match status" value="1"/>
</dbReference>
<evidence type="ECO:0000313" key="2">
    <source>
        <dbReference type="EMBL" id="KAG0471858.1"/>
    </source>
</evidence>
<reference evidence="3 4" key="1">
    <citation type="journal article" date="2020" name="Nat. Food">
        <title>A phased Vanilla planifolia genome enables genetic improvement of flavour and production.</title>
        <authorList>
            <person name="Hasing T."/>
            <person name="Tang H."/>
            <person name="Brym M."/>
            <person name="Khazi F."/>
            <person name="Huang T."/>
            <person name="Chambers A.H."/>
        </authorList>
    </citation>
    <scope>NUCLEOTIDE SEQUENCE [LARGE SCALE GENOMIC DNA]</scope>
    <source>
        <tissue evidence="2">Leaf</tissue>
    </source>
</reference>
<accession>A0A835QNL7</accession>
<comment type="caution">
    <text evidence="2">The sequence shown here is derived from an EMBL/GenBank/DDBJ whole genome shotgun (WGS) entry which is preliminary data.</text>
</comment>
<dbReference type="AlphaFoldDB" id="A0A835QNL7"/>
<evidence type="ECO:0000313" key="1">
    <source>
        <dbReference type="EMBL" id="KAG0470339.1"/>
    </source>
</evidence>
<proteinExistence type="predicted"/>
<dbReference type="OrthoDB" id="736928at2759"/>
<dbReference type="Proteomes" id="UP000639772">
    <property type="component" value="Unassembled WGS sequence"/>
</dbReference>
<gene>
    <name evidence="2" type="ORF">HPP92_016404</name>
    <name evidence="1" type="ORF">HPP92_017039</name>
</gene>
<evidence type="ECO:0000313" key="3">
    <source>
        <dbReference type="Proteomes" id="UP000636800"/>
    </source>
</evidence>
<name>A0A835QNL7_VANPL</name>
<sequence length="174" mass="19197">MRCCLGCCFSCEQSEPFSGVRVMHIDGHVEGFEAPITASEVTGKPTYQLLFSPVQLLSGSAKPLQPDDLLEPGRMYFLLPDSVLQAGGGDVAVLAAQLKGRVRRSAKTEPAKGTRSAVVETTDRVDKMESGPRLCRDSRWRPVLDTIRELSFRLTVERLGSRSRSRQRSANSRD</sequence>
<evidence type="ECO:0000313" key="4">
    <source>
        <dbReference type="Proteomes" id="UP000639772"/>
    </source>
</evidence>
<dbReference type="InterPro" id="IPR025322">
    <property type="entry name" value="PADRE_dom"/>
</dbReference>
<dbReference type="EMBL" id="JADCNL010000008">
    <property type="protein sequence ID" value="KAG0470339.1"/>
    <property type="molecule type" value="Genomic_DNA"/>
</dbReference>